<name>A0A061H7K8_9BASI</name>
<dbReference type="eggNOG" id="ENOG502RD99">
    <property type="taxonomic scope" value="Eukaryota"/>
</dbReference>
<proteinExistence type="predicted"/>
<dbReference type="GeneID" id="19317801"/>
<dbReference type="HOGENOM" id="CLU_520855_0_0_1"/>
<gene>
    <name evidence="2" type="ORF">PFL1_03693</name>
</gene>
<protein>
    <submittedName>
        <fullName evidence="2">Uncharacterized protein</fullName>
    </submittedName>
</protein>
<dbReference type="OrthoDB" id="2550826at2759"/>
<sequence length="523" mass="55644">MPPKLDQGISASRAGSAQKRPPQTARRGRPLGVPRPAAARRSNAADDSNASTATTRAAAAPRRANAKAKGKQKAPAPSEDERDSSSRADDSVSSQAGPGANAEWCVPDRILLDRTLHLYSISPLHFSGLPGSIRKVSPALFRLLRAELYQYVNLRLSDGLGFLEDANTLSNARDSSSGDLIPPARRRRTDLGKVGRVRIDFVKDEDFLDGFDGSRPASDLEDQYRPWIIEMELGLPVTRDGVGSSRAMAAEAQSAELCHIVFLPGRSGSDPNLDSHSYPLILTKAPSVALGGDQPLGTSSNAGRLILTHALDWLQKRFDCRISQGSGAMSIASMLRGPSLEALAEVVVKQTRMMSGAKRGRMRSAKQQQVDADVKPVEMSFAFPITIDDPSGPANGRAPSKMDGPAPELATITLTVPWDLCMQLVDGLSEDQPLLPALNHYLAAHTSIPLDRLELVRIGVAGVNVGAGQGSVRLKVSAVPSAAAQKEAGANAQQSKKSTLNEADRARAGIVVGFLRDLADGGR</sequence>
<accession>A0A061H7K8</accession>
<dbReference type="EMBL" id="KE361633">
    <property type="protein sequence ID" value="EPQ28892.1"/>
    <property type="molecule type" value="Genomic_DNA"/>
</dbReference>
<evidence type="ECO:0000313" key="2">
    <source>
        <dbReference type="EMBL" id="EPQ28892.1"/>
    </source>
</evidence>
<feature type="region of interest" description="Disordered" evidence="1">
    <location>
        <begin position="1"/>
        <end position="100"/>
    </location>
</feature>
<evidence type="ECO:0000256" key="1">
    <source>
        <dbReference type="SAM" id="MobiDB-lite"/>
    </source>
</evidence>
<dbReference type="Proteomes" id="UP000053664">
    <property type="component" value="Unassembled WGS sequence"/>
</dbReference>
<dbReference type="RefSeq" id="XP_007879403.1">
    <property type="nucleotide sequence ID" value="XM_007881212.1"/>
</dbReference>
<organism evidence="2 3">
    <name type="scientific">Pseudozyma flocculosa PF-1</name>
    <dbReference type="NCBI Taxonomy" id="1277687"/>
    <lineage>
        <taxon>Eukaryota</taxon>
        <taxon>Fungi</taxon>
        <taxon>Dikarya</taxon>
        <taxon>Basidiomycota</taxon>
        <taxon>Ustilaginomycotina</taxon>
        <taxon>Ustilaginomycetes</taxon>
        <taxon>Ustilaginales</taxon>
        <taxon>Ustilaginaceae</taxon>
        <taxon>Pseudozyma</taxon>
    </lineage>
</organism>
<evidence type="ECO:0000313" key="3">
    <source>
        <dbReference type="Proteomes" id="UP000053664"/>
    </source>
</evidence>
<feature type="compositionally biased region" description="Low complexity" evidence="1">
    <location>
        <begin position="34"/>
        <end position="63"/>
    </location>
</feature>
<reference evidence="2 3" key="1">
    <citation type="journal article" date="2013" name="Plant Cell">
        <title>The transition from a phytopathogenic smut ancestor to an anamorphic biocontrol agent deciphered by comparative whole-genome analysis.</title>
        <authorList>
            <person name="Lefebvre F."/>
            <person name="Joly D.L."/>
            <person name="Labbe C."/>
            <person name="Teichmann B."/>
            <person name="Linning R."/>
            <person name="Belzile F."/>
            <person name="Bakkeren G."/>
            <person name="Belanger R.R."/>
        </authorList>
    </citation>
    <scope>NUCLEOTIDE SEQUENCE [LARGE SCALE GENOMIC DNA]</scope>
    <source>
        <strain evidence="2 3">PF-1</strain>
    </source>
</reference>
<dbReference type="KEGG" id="pfp:PFL1_03693"/>
<dbReference type="AlphaFoldDB" id="A0A061H7K8"/>
<dbReference type="InterPro" id="IPR025204">
    <property type="entry name" value="CENP-L"/>
</dbReference>
<dbReference type="Pfam" id="PF13092">
    <property type="entry name" value="CENP-L"/>
    <property type="match status" value="1"/>
</dbReference>